<organism evidence="5 6">
    <name type="scientific">Phyllostomus discolor</name>
    <name type="common">pale spear-nosed bat</name>
    <dbReference type="NCBI Taxonomy" id="89673"/>
    <lineage>
        <taxon>Eukaryota</taxon>
        <taxon>Metazoa</taxon>
        <taxon>Chordata</taxon>
        <taxon>Craniata</taxon>
        <taxon>Vertebrata</taxon>
        <taxon>Euteleostomi</taxon>
        <taxon>Mammalia</taxon>
        <taxon>Eutheria</taxon>
        <taxon>Laurasiatheria</taxon>
        <taxon>Chiroptera</taxon>
        <taxon>Yangochiroptera</taxon>
        <taxon>Phyllostomidae</taxon>
        <taxon>Phyllostominae</taxon>
        <taxon>Phyllostomus</taxon>
    </lineage>
</organism>
<protein>
    <submittedName>
        <fullName evidence="6">C-C motif chemokine 25</fullName>
    </submittedName>
</protein>
<evidence type="ECO:0000256" key="1">
    <source>
        <dbReference type="ARBA" id="ARBA00022514"/>
    </source>
</evidence>
<evidence type="ECO:0000256" key="3">
    <source>
        <dbReference type="SAM" id="SignalP"/>
    </source>
</evidence>
<reference evidence="6" key="1">
    <citation type="submission" date="2025-08" db="UniProtKB">
        <authorList>
            <consortium name="RefSeq"/>
        </authorList>
    </citation>
    <scope>IDENTIFICATION</scope>
    <source>
        <tissue evidence="6">Muscle</tissue>
    </source>
</reference>
<feature type="chain" id="PRO_5028856357" evidence="3">
    <location>
        <begin position="48"/>
        <end position="174"/>
    </location>
</feature>
<dbReference type="OrthoDB" id="9930747at2759"/>
<dbReference type="SMART" id="SM00199">
    <property type="entry name" value="SCY"/>
    <property type="match status" value="1"/>
</dbReference>
<dbReference type="GO" id="GO:0005615">
    <property type="term" value="C:extracellular space"/>
    <property type="evidence" value="ECO:0007669"/>
    <property type="project" value="UniProtKB-KW"/>
</dbReference>
<evidence type="ECO:0000313" key="5">
    <source>
        <dbReference type="Proteomes" id="UP000504628"/>
    </source>
</evidence>
<feature type="signal peptide" evidence="3">
    <location>
        <begin position="1"/>
        <end position="47"/>
    </location>
</feature>
<gene>
    <name evidence="6" type="primary">CCL25</name>
</gene>
<dbReference type="SUPFAM" id="SSF54117">
    <property type="entry name" value="Interleukin 8-like chemokines"/>
    <property type="match status" value="1"/>
</dbReference>
<keyword evidence="1" id="KW-0202">Cytokine</keyword>
<evidence type="ECO:0000313" key="6">
    <source>
        <dbReference type="RefSeq" id="XP_035888630.1"/>
    </source>
</evidence>
<dbReference type="RefSeq" id="XP_035888630.1">
    <property type="nucleotide sequence ID" value="XM_036032737.1"/>
</dbReference>
<dbReference type="Proteomes" id="UP000504628">
    <property type="component" value="Chromosome 8"/>
</dbReference>
<accession>A0A7E6EC17</accession>
<dbReference type="AlphaFoldDB" id="A0A7E6EC17"/>
<proteinExistence type="predicted"/>
<keyword evidence="5" id="KW-1185">Reference proteome</keyword>
<dbReference type="GeneID" id="114503772"/>
<dbReference type="Pfam" id="PF00048">
    <property type="entry name" value="IL8"/>
    <property type="match status" value="1"/>
</dbReference>
<dbReference type="GO" id="GO:0006955">
    <property type="term" value="P:immune response"/>
    <property type="evidence" value="ECO:0007669"/>
    <property type="project" value="InterPro"/>
</dbReference>
<dbReference type="InterPro" id="IPR001811">
    <property type="entry name" value="Chemokine_IL8-like_dom"/>
</dbReference>
<dbReference type="KEGG" id="pdic:114503772"/>
<feature type="domain" description="Chemokine interleukin-8-like" evidence="4">
    <location>
        <begin position="51"/>
        <end position="114"/>
    </location>
</feature>
<sequence length="174" mass="19252">MWGPPLPPTFPVIPQGSGGRPACTMNLWLLACLVTCFVGTWAPAVQAQGDFEDCCLAYNTPVSLRVLRRAQSYWCLDVSRSCNLPAVIFYFPHRQLNVCGNPQAKWVQDGIRLLNTRKKGPLEHHQSTQKASQRCPTVEKLSPKTSRLPLSARRGRTRSSKKNALLPAQANPGS</sequence>
<dbReference type="CTD" id="6370"/>
<dbReference type="InterPro" id="IPR036048">
    <property type="entry name" value="Interleukin_8-like_sf"/>
</dbReference>
<keyword evidence="3" id="KW-0732">Signal</keyword>
<evidence type="ECO:0000259" key="4">
    <source>
        <dbReference type="SMART" id="SM00199"/>
    </source>
</evidence>
<evidence type="ECO:0000256" key="2">
    <source>
        <dbReference type="SAM" id="MobiDB-lite"/>
    </source>
</evidence>
<dbReference type="FunCoup" id="A0A7E6EC17">
    <property type="interactions" value="192"/>
</dbReference>
<name>A0A7E6EC17_9CHIR</name>
<dbReference type="GO" id="GO:0008009">
    <property type="term" value="F:chemokine activity"/>
    <property type="evidence" value="ECO:0007669"/>
    <property type="project" value="InterPro"/>
</dbReference>
<feature type="region of interest" description="Disordered" evidence="2">
    <location>
        <begin position="120"/>
        <end position="174"/>
    </location>
</feature>
<dbReference type="Gene3D" id="2.40.50.40">
    <property type="match status" value="1"/>
</dbReference>
<dbReference type="InParanoid" id="A0A7E6EC17"/>